<feature type="transmembrane region" description="Helical" evidence="1">
    <location>
        <begin position="338"/>
        <end position="356"/>
    </location>
</feature>
<organism evidence="2 3">
    <name type="scientific">Citrobacter youngae</name>
    <dbReference type="NCBI Taxonomy" id="133448"/>
    <lineage>
        <taxon>Bacteria</taxon>
        <taxon>Pseudomonadati</taxon>
        <taxon>Pseudomonadota</taxon>
        <taxon>Gammaproteobacteria</taxon>
        <taxon>Enterobacterales</taxon>
        <taxon>Enterobacteriaceae</taxon>
        <taxon>Citrobacter</taxon>
        <taxon>Citrobacter freundii complex</taxon>
    </lineage>
</organism>
<dbReference type="RefSeq" id="WP_048213395.1">
    <property type="nucleotide sequence ID" value="NZ_JAQEEZ010000008.1"/>
</dbReference>
<feature type="transmembrane region" description="Helical" evidence="1">
    <location>
        <begin position="155"/>
        <end position="175"/>
    </location>
</feature>
<feature type="transmembrane region" description="Helical" evidence="1">
    <location>
        <begin position="34"/>
        <end position="57"/>
    </location>
</feature>
<feature type="transmembrane region" description="Helical" evidence="1">
    <location>
        <begin position="269"/>
        <end position="294"/>
    </location>
</feature>
<evidence type="ECO:0000313" key="3">
    <source>
        <dbReference type="Proteomes" id="UP000835792"/>
    </source>
</evidence>
<dbReference type="Proteomes" id="UP000835792">
    <property type="component" value="Unassembled WGS sequence"/>
</dbReference>
<name>A0ABN7GLZ3_9ENTR</name>
<comment type="caution">
    <text evidence="2">The sequence shown here is derived from an EMBL/GenBank/DDBJ whole genome shotgun (WGS) entry which is preliminary data.</text>
</comment>
<evidence type="ECO:0008006" key="4">
    <source>
        <dbReference type="Google" id="ProtNLM"/>
    </source>
</evidence>
<gene>
    <name evidence="2" type="ORF">GHA_01750</name>
</gene>
<sequence length="394" mass="44419">MKFFISIFSGSLLSQVLGIGIMLALVKFYSVEAFGLYATIMAWSGLISYVGALRLNLLLITSDIYEKRLLFRACQILSLSTTIVSSLIVVISVLFFNLSIIYISIPILIFCFNSFEILYDYHTSTGNHRKLNIMQLNRVILVGLSQLALMKFQYGLIIGTIIGSTIVLIISRIKFDNSKEKWLGASISIVRKNTKYMIIHTTSSMIPSIGTHLPIIFISSFFGYHSSALYAIAEKITTVFVTLMNSAMSRAVLYSLSNKEKRALFKYGIIGIILGVIYIISSYFILPAVVYLIGNKWSGSIIYLQSLSFWLAAILILSPSYNRAIFFTATKEIFFIDLLRYGLKPIFYITLSVIGIKLHNIVALTSVSMYILAIIVFIFLSLRWKDVSNSFYQK</sequence>
<feature type="transmembrane region" description="Helical" evidence="1">
    <location>
        <begin position="300"/>
        <end position="317"/>
    </location>
</feature>
<evidence type="ECO:0000256" key="1">
    <source>
        <dbReference type="SAM" id="Phobius"/>
    </source>
</evidence>
<protein>
    <recommendedName>
        <fullName evidence="4">Oligosaccharide flippase family protein</fullName>
    </recommendedName>
</protein>
<dbReference type="EMBL" id="CAHPRB010000005">
    <property type="protein sequence ID" value="CAB5556861.1"/>
    <property type="molecule type" value="Genomic_DNA"/>
</dbReference>
<keyword evidence="1" id="KW-0812">Transmembrane</keyword>
<keyword evidence="1" id="KW-1133">Transmembrane helix</keyword>
<feature type="transmembrane region" description="Helical" evidence="1">
    <location>
        <begin position="228"/>
        <end position="248"/>
    </location>
</feature>
<keyword evidence="1" id="KW-0472">Membrane</keyword>
<feature type="transmembrane region" description="Helical" evidence="1">
    <location>
        <begin position="196"/>
        <end position="222"/>
    </location>
</feature>
<dbReference type="GeneID" id="83648336"/>
<keyword evidence="3" id="KW-1185">Reference proteome</keyword>
<feature type="transmembrane region" description="Helical" evidence="1">
    <location>
        <begin position="362"/>
        <end position="384"/>
    </location>
</feature>
<evidence type="ECO:0000313" key="2">
    <source>
        <dbReference type="EMBL" id="CAB5556861.1"/>
    </source>
</evidence>
<accession>A0ABN7GLZ3</accession>
<proteinExistence type="predicted"/>
<reference evidence="2" key="1">
    <citation type="submission" date="2020-05" db="EMBL/GenBank/DDBJ databases">
        <authorList>
            <person name="Delgado-Blas J."/>
        </authorList>
    </citation>
    <scope>NUCLEOTIDE SEQUENCE</scope>
    <source>
        <strain evidence="2">BB1468</strain>
    </source>
</reference>